<protein>
    <submittedName>
        <fullName evidence="2">Uncharacterized protein</fullName>
    </submittedName>
</protein>
<accession>A0AA84ZNG0</accession>
<organism evidence="1 2">
    <name type="scientific">Schistosoma margrebowiei</name>
    <dbReference type="NCBI Taxonomy" id="48269"/>
    <lineage>
        <taxon>Eukaryota</taxon>
        <taxon>Metazoa</taxon>
        <taxon>Spiralia</taxon>
        <taxon>Lophotrochozoa</taxon>
        <taxon>Platyhelminthes</taxon>
        <taxon>Trematoda</taxon>
        <taxon>Digenea</taxon>
        <taxon>Strigeidida</taxon>
        <taxon>Schistosomatoidea</taxon>
        <taxon>Schistosomatidae</taxon>
        <taxon>Schistosoma</taxon>
    </lineage>
</organism>
<proteinExistence type="predicted"/>
<name>A0AA84ZNG0_9TREM</name>
<dbReference type="WBParaSite" id="SMRG1_39870.1">
    <property type="protein sequence ID" value="SMRG1_39870.1"/>
    <property type="gene ID" value="SMRG1_39870"/>
</dbReference>
<evidence type="ECO:0000313" key="1">
    <source>
        <dbReference type="Proteomes" id="UP000050790"/>
    </source>
</evidence>
<sequence length="523" mass="60498">MLSKSFILSHVNWCQISKLFPVNSFILLQCQWNHSIQSYNQTNNNNNNNEDSSEFLEKLNAAKDNPPSGSALYQDDDHFSPVVFPDPIFNWESIRTSLNARRMHERFNIDKIIDLKKQMDGIHEKINALKEDRISLQYQYEHNKQDSDEVKAAARALRSEQKSLEVSYKKLDYEFKKESLNLPNIIHSLTPVDAMKSQNPIKSYRKNICTSKKVLWSNLADDNYNEVIGTYYTGRLAELEYTHMNKVNDYWLSRMNEGQSCNYPVCLSDIIRGPALEATSWPSIKSAIRLRPSKNDMLLVEDPNTGISKWLINPHTTDYLVGSASLAAFSAYLMLHRANLFTNSYLRLVSKGSVYISDNGNDITHNLSGDQTIQPSFKSPFHQSKQISLLELSKDWNQCEAGFHVLVDELFRFWQHYQPGWSYKLTYTEAPNLYACEMLRAVLYTDMKTSSDIEISIPLASVSLMGDWISRRIITKLKKSDKINRDCESYPYMVFMNAWNFQCLLDSFKQIGYMDEYSSVNMD</sequence>
<dbReference type="SUPFAM" id="SSF46589">
    <property type="entry name" value="tRNA-binding arm"/>
    <property type="match status" value="1"/>
</dbReference>
<evidence type="ECO:0000313" key="2">
    <source>
        <dbReference type="WBParaSite" id="SMRG1_39870.1"/>
    </source>
</evidence>
<dbReference type="InterPro" id="IPR010978">
    <property type="entry name" value="tRNA-bd_arm"/>
</dbReference>
<dbReference type="GO" id="GO:0000166">
    <property type="term" value="F:nucleotide binding"/>
    <property type="evidence" value="ECO:0007669"/>
    <property type="project" value="InterPro"/>
</dbReference>
<reference evidence="2" key="1">
    <citation type="submission" date="2023-11" db="UniProtKB">
        <authorList>
            <consortium name="WormBaseParasite"/>
        </authorList>
    </citation>
    <scope>IDENTIFICATION</scope>
</reference>
<dbReference type="Proteomes" id="UP000050790">
    <property type="component" value="Unassembled WGS sequence"/>
</dbReference>
<dbReference type="AlphaFoldDB" id="A0AA84ZNG0"/>
<dbReference type="InterPro" id="IPR042103">
    <property type="entry name" value="SerRS_1_N_sf"/>
</dbReference>
<dbReference type="Gene3D" id="1.10.287.40">
    <property type="entry name" value="Serine-tRNA synthetase, tRNA binding domain"/>
    <property type="match status" value="1"/>
</dbReference>